<feature type="transmembrane region" description="Helical" evidence="1">
    <location>
        <begin position="39"/>
        <end position="60"/>
    </location>
</feature>
<dbReference type="OrthoDB" id="2990059at2"/>
<gene>
    <name evidence="2" type="ORF">BleG1_1054</name>
</gene>
<keyword evidence="3" id="KW-1185">Reference proteome</keyword>
<organism evidence="2 3">
    <name type="scientific">Shouchella lehensis G1</name>
    <dbReference type="NCBI Taxonomy" id="1246626"/>
    <lineage>
        <taxon>Bacteria</taxon>
        <taxon>Bacillati</taxon>
        <taxon>Bacillota</taxon>
        <taxon>Bacilli</taxon>
        <taxon>Bacillales</taxon>
        <taxon>Bacillaceae</taxon>
        <taxon>Shouchella</taxon>
    </lineage>
</organism>
<keyword evidence="1" id="KW-1133">Transmembrane helix</keyword>
<sequence length="192" mass="22025">MSKAEIRHLRLKNGLWQNGLIFLMYILGVLSLVPVEGSIFIGVYCFASLIVLAIGLLTLFKRKRLLHFLPSLQKLHHFHIRLLGARWNHWLMVEGLLLSIIGISALLYYSRPFLINDFQLTKGYVFSFPFFLIIFAVLSNVSLFLETTFINHHRGHGSKTKPLLFALFVPVFVVAIYLICYTAILTIADYIV</sequence>
<name>A0A060LU66_9BACI</name>
<feature type="transmembrane region" description="Helical" evidence="1">
    <location>
        <begin position="163"/>
        <end position="188"/>
    </location>
</feature>
<dbReference type="STRING" id="1246626.BleG1_1054"/>
<accession>A0A060LU66</accession>
<dbReference type="KEGG" id="ble:BleG1_1054"/>
<evidence type="ECO:0000256" key="1">
    <source>
        <dbReference type="SAM" id="Phobius"/>
    </source>
</evidence>
<dbReference type="Proteomes" id="UP000027142">
    <property type="component" value="Chromosome"/>
</dbReference>
<feature type="transmembrane region" description="Helical" evidence="1">
    <location>
        <begin position="90"/>
        <end position="110"/>
    </location>
</feature>
<proteinExistence type="predicted"/>
<evidence type="ECO:0000313" key="2">
    <source>
        <dbReference type="EMBL" id="AIC93657.1"/>
    </source>
</evidence>
<dbReference type="RefSeq" id="WP_038478001.1">
    <property type="nucleotide sequence ID" value="NZ_CP003923.1"/>
</dbReference>
<evidence type="ECO:0000313" key="3">
    <source>
        <dbReference type="Proteomes" id="UP000027142"/>
    </source>
</evidence>
<keyword evidence="1" id="KW-0812">Transmembrane</keyword>
<keyword evidence="1" id="KW-0472">Membrane</keyword>
<feature type="transmembrane region" description="Helical" evidence="1">
    <location>
        <begin position="130"/>
        <end position="151"/>
    </location>
</feature>
<dbReference type="AlphaFoldDB" id="A0A060LU66"/>
<dbReference type="HOGENOM" id="CLU_1412683_0_0_9"/>
<dbReference type="EMBL" id="CP003923">
    <property type="protein sequence ID" value="AIC93657.1"/>
    <property type="molecule type" value="Genomic_DNA"/>
</dbReference>
<feature type="transmembrane region" description="Helical" evidence="1">
    <location>
        <begin position="15"/>
        <end position="33"/>
    </location>
</feature>
<protein>
    <submittedName>
        <fullName evidence="2">Uncharacterized protein</fullName>
    </submittedName>
</protein>
<reference evidence="2 3" key="1">
    <citation type="journal article" date="2014" name="Gene">
        <title>A comparative genomic analysis of the alkalitolerant soil bacterium Bacillus lehensis G1.</title>
        <authorList>
            <person name="Noor Y.M."/>
            <person name="Samsulrizal N.H."/>
            <person name="Jema'on N.A."/>
            <person name="Low K.O."/>
            <person name="Ramli A.N."/>
            <person name="Alias N.I."/>
            <person name="Damis S.I."/>
            <person name="Fuzi S.F."/>
            <person name="Isa M.N."/>
            <person name="Murad A.M."/>
            <person name="Raih M.F."/>
            <person name="Bakar F.D."/>
            <person name="Najimudin N."/>
            <person name="Mahadi N.M."/>
            <person name="Illias R.M."/>
        </authorList>
    </citation>
    <scope>NUCLEOTIDE SEQUENCE [LARGE SCALE GENOMIC DNA]</scope>
    <source>
        <strain evidence="2 3">G1</strain>
    </source>
</reference>
<dbReference type="PATRIC" id="fig|1246626.3.peg.1058"/>